<dbReference type="AlphaFoldDB" id="A0A0R0LRE5"/>
<keyword evidence="2" id="KW-1185">Reference proteome</keyword>
<sequence length="40" mass="5177">IFYEVFFIKFFLKKVFLQYLNFSCLCFLRFKRSKNYLKFF</sequence>
<gene>
    <name evidence="1" type="ORF">M153_12672000833</name>
</gene>
<evidence type="ECO:0000313" key="1">
    <source>
        <dbReference type="EMBL" id="KRH92073.1"/>
    </source>
</evidence>
<reference evidence="1 2" key="1">
    <citation type="submission" date="2015-07" db="EMBL/GenBank/DDBJ databases">
        <title>The genome of Pseudoloma neurophilia, a relevant intracellular parasite of the zebrafish.</title>
        <authorList>
            <person name="Ndikumana S."/>
            <person name="Pelin A."/>
            <person name="Sanders J."/>
            <person name="Corradi N."/>
        </authorList>
    </citation>
    <scope>NUCLEOTIDE SEQUENCE [LARGE SCALE GENOMIC DNA]</scope>
    <source>
        <strain evidence="1 2">MK1</strain>
    </source>
</reference>
<dbReference type="Proteomes" id="UP000051530">
    <property type="component" value="Unassembled WGS sequence"/>
</dbReference>
<dbReference type="EMBL" id="LGUB01001238">
    <property type="protein sequence ID" value="KRH92073.1"/>
    <property type="molecule type" value="Genomic_DNA"/>
</dbReference>
<dbReference type="VEuPathDB" id="MicrosporidiaDB:M153_12672000833"/>
<proteinExistence type="predicted"/>
<comment type="caution">
    <text evidence="1">The sequence shown here is derived from an EMBL/GenBank/DDBJ whole genome shotgun (WGS) entry which is preliminary data.</text>
</comment>
<feature type="non-terminal residue" evidence="1">
    <location>
        <position position="1"/>
    </location>
</feature>
<protein>
    <submittedName>
        <fullName evidence="1">Uncharacterized protein</fullName>
    </submittedName>
</protein>
<organism evidence="1 2">
    <name type="scientific">Pseudoloma neurophilia</name>
    <dbReference type="NCBI Taxonomy" id="146866"/>
    <lineage>
        <taxon>Eukaryota</taxon>
        <taxon>Fungi</taxon>
        <taxon>Fungi incertae sedis</taxon>
        <taxon>Microsporidia</taxon>
        <taxon>Pseudoloma</taxon>
    </lineage>
</organism>
<evidence type="ECO:0000313" key="2">
    <source>
        <dbReference type="Proteomes" id="UP000051530"/>
    </source>
</evidence>
<accession>A0A0R0LRE5</accession>
<name>A0A0R0LRE5_9MICR</name>